<protein>
    <submittedName>
        <fullName evidence="1">Uncharacterized protein</fullName>
    </submittedName>
</protein>
<proteinExistence type="predicted"/>
<keyword evidence="2" id="KW-1185">Reference proteome</keyword>
<accession>A0ABU0E8Y2</accession>
<dbReference type="Proteomes" id="UP001230220">
    <property type="component" value="Unassembled WGS sequence"/>
</dbReference>
<dbReference type="EMBL" id="JAUSUR010000011">
    <property type="protein sequence ID" value="MDQ0363285.1"/>
    <property type="molecule type" value="Genomic_DNA"/>
</dbReference>
<dbReference type="SUPFAM" id="SSF46785">
    <property type="entry name" value="Winged helix' DNA-binding domain"/>
    <property type="match status" value="1"/>
</dbReference>
<dbReference type="InterPro" id="IPR036390">
    <property type="entry name" value="WH_DNA-bd_sf"/>
</dbReference>
<gene>
    <name evidence="1" type="ORF">J2S15_004050</name>
</gene>
<reference evidence="1 2" key="1">
    <citation type="submission" date="2023-07" db="EMBL/GenBank/DDBJ databases">
        <title>Genomic Encyclopedia of Type Strains, Phase IV (KMG-IV): sequencing the most valuable type-strain genomes for metagenomic binning, comparative biology and taxonomic classification.</title>
        <authorList>
            <person name="Goeker M."/>
        </authorList>
    </citation>
    <scope>NUCLEOTIDE SEQUENCE [LARGE SCALE GENOMIC DNA]</scope>
    <source>
        <strain evidence="1 2">DSM 16784</strain>
    </source>
</reference>
<evidence type="ECO:0000313" key="1">
    <source>
        <dbReference type="EMBL" id="MDQ0363285.1"/>
    </source>
</evidence>
<evidence type="ECO:0000313" key="2">
    <source>
        <dbReference type="Proteomes" id="UP001230220"/>
    </source>
</evidence>
<comment type="caution">
    <text evidence="1">The sequence shown here is derived from an EMBL/GenBank/DDBJ whole genome shotgun (WGS) entry which is preliminary data.</text>
</comment>
<organism evidence="1 2">
    <name type="scientific">Breznakia pachnodae</name>
    <dbReference type="NCBI Taxonomy" id="265178"/>
    <lineage>
        <taxon>Bacteria</taxon>
        <taxon>Bacillati</taxon>
        <taxon>Bacillota</taxon>
        <taxon>Erysipelotrichia</taxon>
        <taxon>Erysipelotrichales</taxon>
        <taxon>Erysipelotrichaceae</taxon>
        <taxon>Breznakia</taxon>
    </lineage>
</organism>
<name>A0ABU0E8Y2_9FIRM</name>
<sequence>MKLENYLIDLFGENEVKIYKNKSKKFPLYLKELYEIYDAEIQGTKYTFLFYNEDSSIVIRSISKQFENLKAYGINNPVLILNRVSTEQRQRYIANRIPYIVPYKQVYLPNLYLNIDDRMKSVNIKRIKKFSPSTQLVFILLMFQKEKSIHSVDIRKKLNISLMTVSRALRDLVSIDLLTVDGVNTGKRYTKIDIGDFWKIGKKYLDSPIIKTFYIKELPKGIITCYSSDSAISNLTMINEDDGITYAVDKQYKDVIENVAIEKDFVENNVSNIVEIWSYNPQLFADENGNIDFISLYSIFKDTDDPRIEIELDNLQKEFLK</sequence>